<organism evidence="12 13">
    <name type="scientific">Diploptera punctata</name>
    <name type="common">Pacific beetle cockroach</name>
    <dbReference type="NCBI Taxonomy" id="6984"/>
    <lineage>
        <taxon>Eukaryota</taxon>
        <taxon>Metazoa</taxon>
        <taxon>Ecdysozoa</taxon>
        <taxon>Arthropoda</taxon>
        <taxon>Hexapoda</taxon>
        <taxon>Insecta</taxon>
        <taxon>Pterygota</taxon>
        <taxon>Neoptera</taxon>
        <taxon>Polyneoptera</taxon>
        <taxon>Dictyoptera</taxon>
        <taxon>Blattodea</taxon>
        <taxon>Blaberoidea</taxon>
        <taxon>Blaberidae</taxon>
        <taxon>Diplopterinae</taxon>
        <taxon>Diploptera</taxon>
    </lineage>
</organism>
<accession>A0AAD8AI42</accession>
<evidence type="ECO:0000256" key="11">
    <source>
        <dbReference type="SAM" id="MobiDB-lite"/>
    </source>
</evidence>
<keyword evidence="7" id="KW-0539">Nucleus</keyword>
<evidence type="ECO:0000256" key="8">
    <source>
        <dbReference type="ARBA" id="ARBA00053284"/>
    </source>
</evidence>
<comment type="subunit">
    <text evidence="9">Component of nuclear RNase P and RNase MRP complexes. RNase P consists of a catalytic RNA moiety and 10 different protein chains; POP1, POP4, POP5, POP7, RPP14, RPP21, RPP25, RPP30, RPP38 and RPP40. Within the RNase P complex, POP1, POP7 and RPP25 form the 'finger' subcomplex, POP5, RPP14, RPP40 and homodimeric RPP30 form the 'palm' subcomplex, and RPP21, POP4 and RPP38 form the 'wrist' subcomplex. All subunits of the RNase P complex interact with the catalytic RNA. Several subunits of RNase P are also part of the RNase MRP complex. RNase MRP consists of a catalytic RNA moiety and about 8 protein subunits; POP1, POP7, RPP25, RPP30, RPP38, RPP40 and possibly also POP4 and POP5. Interacts with SMN1. POP7 forms a heterodimer with RPP25 that binds to the P3 stem loop of the catalytic RNA.</text>
</comment>
<evidence type="ECO:0000256" key="2">
    <source>
        <dbReference type="ARBA" id="ARBA00004604"/>
    </source>
</evidence>
<sequence>MADSGNRSEQVKSDNQVKKRPRYKSDSDHILKKRLPPRLPRRNNDIYITNKSNFQGQLSRCEKLLNEGESEIIIHGLGAAVPRAVNLALQLKAKRPGSVELSVNTSTVDIVDDLEPVDNEGDYETRTRHNSSVHIRVSCSSH</sequence>
<comment type="caution">
    <text evidence="12">The sequence shown here is derived from an EMBL/GenBank/DDBJ whole genome shotgun (WGS) entry which is preliminary data.</text>
</comment>
<evidence type="ECO:0000256" key="3">
    <source>
        <dbReference type="ARBA" id="ARBA00008018"/>
    </source>
</evidence>
<dbReference type="PANTHER" id="PTHR15314:SF1">
    <property type="entry name" value="RIBONUCLEASE P PROTEIN SUBUNIT P20"/>
    <property type="match status" value="1"/>
</dbReference>
<dbReference type="GO" id="GO:0003676">
    <property type="term" value="F:nucleic acid binding"/>
    <property type="evidence" value="ECO:0007669"/>
    <property type="project" value="InterPro"/>
</dbReference>
<comment type="function">
    <text evidence="8">Component of ribonuclease P, a ribonucleoprotein complex that generates mature tRNA molecules by cleaving their 5'-ends. Also a component of the MRP ribonuclease complex, which cleaves pre-rRNA sequences.</text>
</comment>
<evidence type="ECO:0000313" key="13">
    <source>
        <dbReference type="Proteomes" id="UP001233999"/>
    </source>
</evidence>
<keyword evidence="6" id="KW-0819">tRNA processing</keyword>
<comment type="similarity">
    <text evidence="3">Belongs to the histone-like Alba family.</text>
</comment>
<evidence type="ECO:0000256" key="4">
    <source>
        <dbReference type="ARBA" id="ARBA00022490"/>
    </source>
</evidence>
<evidence type="ECO:0000256" key="9">
    <source>
        <dbReference type="ARBA" id="ARBA00064615"/>
    </source>
</evidence>
<comment type="subcellular location">
    <subcellularLocation>
        <location evidence="1">Cytoplasmic granule</location>
    </subcellularLocation>
    <subcellularLocation>
        <location evidence="2">Nucleus</location>
        <location evidence="2">Nucleolus</location>
    </subcellularLocation>
</comment>
<evidence type="ECO:0000256" key="10">
    <source>
        <dbReference type="ARBA" id="ARBA00068472"/>
    </source>
</evidence>
<feature type="compositionally biased region" description="Basic and acidic residues" evidence="11">
    <location>
        <begin position="9"/>
        <end position="30"/>
    </location>
</feature>
<dbReference type="InterPro" id="IPR036882">
    <property type="entry name" value="Alba-like_dom_sf"/>
</dbReference>
<evidence type="ECO:0000256" key="6">
    <source>
        <dbReference type="ARBA" id="ARBA00022694"/>
    </source>
</evidence>
<dbReference type="AlphaFoldDB" id="A0AAD8AI42"/>
<dbReference type="GO" id="GO:0005655">
    <property type="term" value="C:nucleolar ribonuclease P complex"/>
    <property type="evidence" value="ECO:0007669"/>
    <property type="project" value="InterPro"/>
</dbReference>
<proteinExistence type="inferred from homology"/>
<dbReference type="InterPro" id="IPR014612">
    <property type="entry name" value="Pop7/Rpp20"/>
</dbReference>
<dbReference type="GO" id="GO:0001682">
    <property type="term" value="P:tRNA 5'-leader removal"/>
    <property type="evidence" value="ECO:0007669"/>
    <property type="project" value="InterPro"/>
</dbReference>
<reference evidence="12" key="1">
    <citation type="journal article" date="2023" name="IScience">
        <title>Live-bearing cockroach genome reveals convergent evolutionary mechanisms linked to viviparity in insects and beyond.</title>
        <authorList>
            <person name="Fouks B."/>
            <person name="Harrison M.C."/>
            <person name="Mikhailova A.A."/>
            <person name="Marchal E."/>
            <person name="English S."/>
            <person name="Carruthers M."/>
            <person name="Jennings E.C."/>
            <person name="Chiamaka E.L."/>
            <person name="Frigard R.A."/>
            <person name="Pippel M."/>
            <person name="Attardo G.M."/>
            <person name="Benoit J.B."/>
            <person name="Bornberg-Bauer E."/>
            <person name="Tobe S.S."/>
        </authorList>
    </citation>
    <scope>NUCLEOTIDE SEQUENCE</scope>
    <source>
        <strain evidence="12">Stay&amp;Tobe</strain>
    </source>
</reference>
<evidence type="ECO:0000256" key="5">
    <source>
        <dbReference type="ARBA" id="ARBA00022552"/>
    </source>
</evidence>
<dbReference type="GO" id="GO:0000172">
    <property type="term" value="C:ribonuclease MRP complex"/>
    <property type="evidence" value="ECO:0007669"/>
    <property type="project" value="InterPro"/>
</dbReference>
<dbReference type="Pfam" id="PF12328">
    <property type="entry name" value="Rpp20"/>
    <property type="match status" value="1"/>
</dbReference>
<dbReference type="EMBL" id="JASPKZ010000829">
    <property type="protein sequence ID" value="KAJ9599160.1"/>
    <property type="molecule type" value="Genomic_DNA"/>
</dbReference>
<dbReference type="Proteomes" id="UP001233999">
    <property type="component" value="Unassembled WGS sequence"/>
</dbReference>
<evidence type="ECO:0000256" key="1">
    <source>
        <dbReference type="ARBA" id="ARBA00004463"/>
    </source>
</evidence>
<keyword evidence="5" id="KW-0698">rRNA processing</keyword>
<reference evidence="12" key="2">
    <citation type="submission" date="2023-05" db="EMBL/GenBank/DDBJ databases">
        <authorList>
            <person name="Fouks B."/>
        </authorList>
    </citation>
    <scope>NUCLEOTIDE SEQUENCE</scope>
    <source>
        <strain evidence="12">Stay&amp;Tobe</strain>
        <tissue evidence="12">Testes</tissue>
    </source>
</reference>
<keyword evidence="4" id="KW-0963">Cytoplasm</keyword>
<dbReference type="PANTHER" id="PTHR15314">
    <property type="entry name" value="RIBONUCLEASE P PROTEIN SUBUNIT P20"/>
    <property type="match status" value="1"/>
</dbReference>
<evidence type="ECO:0000313" key="12">
    <source>
        <dbReference type="EMBL" id="KAJ9599160.1"/>
    </source>
</evidence>
<dbReference type="FunFam" id="3.30.110.20:FF:000002">
    <property type="entry name" value="Ribonuclease P protein subunit p20"/>
    <property type="match status" value="1"/>
</dbReference>
<feature type="region of interest" description="Disordered" evidence="11">
    <location>
        <begin position="1"/>
        <end position="44"/>
    </location>
</feature>
<dbReference type="SUPFAM" id="SSF82704">
    <property type="entry name" value="AlbA-like"/>
    <property type="match status" value="1"/>
</dbReference>
<protein>
    <recommendedName>
        <fullName evidence="10">Ribonuclease P protein subunit p20</fullName>
    </recommendedName>
</protein>
<name>A0AAD8AI42_DIPPU</name>
<feature type="compositionally biased region" description="Basic residues" evidence="11">
    <location>
        <begin position="31"/>
        <end position="41"/>
    </location>
</feature>
<evidence type="ECO:0000256" key="7">
    <source>
        <dbReference type="ARBA" id="ARBA00023242"/>
    </source>
</evidence>
<gene>
    <name evidence="12" type="ORF">L9F63_010337</name>
</gene>
<dbReference type="Gene3D" id="3.30.110.20">
    <property type="entry name" value="Alba-like domain"/>
    <property type="match status" value="1"/>
</dbReference>
<dbReference type="GO" id="GO:0006364">
    <property type="term" value="P:rRNA processing"/>
    <property type="evidence" value="ECO:0007669"/>
    <property type="project" value="UniProtKB-KW"/>
</dbReference>
<keyword evidence="13" id="KW-1185">Reference proteome</keyword>